<evidence type="ECO:0000256" key="1">
    <source>
        <dbReference type="SAM" id="MobiDB-lite"/>
    </source>
</evidence>
<feature type="compositionally biased region" description="Basic residues" evidence="1">
    <location>
        <begin position="10"/>
        <end position="25"/>
    </location>
</feature>
<dbReference type="Proteomes" id="UP000886998">
    <property type="component" value="Unassembled WGS sequence"/>
</dbReference>
<dbReference type="AlphaFoldDB" id="A0A8X6JNY1"/>
<evidence type="ECO:0000313" key="3">
    <source>
        <dbReference type="Proteomes" id="UP000886998"/>
    </source>
</evidence>
<dbReference type="EMBL" id="BMAV01026154">
    <property type="protein sequence ID" value="GFS47931.1"/>
    <property type="molecule type" value="Genomic_DNA"/>
</dbReference>
<protein>
    <submittedName>
        <fullName evidence="2">Uncharacterized protein</fullName>
    </submittedName>
</protein>
<reference evidence="2" key="1">
    <citation type="submission" date="2020-08" db="EMBL/GenBank/DDBJ databases">
        <title>Multicomponent nature underlies the extraordinary mechanical properties of spider dragline silk.</title>
        <authorList>
            <person name="Kono N."/>
            <person name="Nakamura H."/>
            <person name="Mori M."/>
            <person name="Yoshida Y."/>
            <person name="Ohtoshi R."/>
            <person name="Malay A.D."/>
            <person name="Moran D.A.P."/>
            <person name="Tomita M."/>
            <person name="Numata K."/>
            <person name="Arakawa K."/>
        </authorList>
    </citation>
    <scope>NUCLEOTIDE SEQUENCE</scope>
</reference>
<feature type="region of interest" description="Disordered" evidence="1">
    <location>
        <begin position="1"/>
        <end position="32"/>
    </location>
</feature>
<keyword evidence="3" id="KW-1185">Reference proteome</keyword>
<comment type="caution">
    <text evidence="2">The sequence shown here is derived from an EMBL/GenBank/DDBJ whole genome shotgun (WGS) entry which is preliminary data.</text>
</comment>
<gene>
    <name evidence="2" type="ORF">TNIN_402381</name>
</gene>
<sequence>MQRNSNTYARIRKIRTGVKKERKKPMQNLPQKNEFFHHPHKIPYRAGFLLFVDVLAVEKSIERPLAGLKKILHLETVCLGGNCSRAVFLLGWIALPGGKARYQRRV</sequence>
<evidence type="ECO:0000313" key="2">
    <source>
        <dbReference type="EMBL" id="GFS47931.1"/>
    </source>
</evidence>
<organism evidence="2 3">
    <name type="scientific">Trichonephila inaurata madagascariensis</name>
    <dbReference type="NCBI Taxonomy" id="2747483"/>
    <lineage>
        <taxon>Eukaryota</taxon>
        <taxon>Metazoa</taxon>
        <taxon>Ecdysozoa</taxon>
        <taxon>Arthropoda</taxon>
        <taxon>Chelicerata</taxon>
        <taxon>Arachnida</taxon>
        <taxon>Araneae</taxon>
        <taxon>Araneomorphae</taxon>
        <taxon>Entelegynae</taxon>
        <taxon>Araneoidea</taxon>
        <taxon>Nephilidae</taxon>
        <taxon>Trichonephila</taxon>
        <taxon>Trichonephila inaurata</taxon>
    </lineage>
</organism>
<proteinExistence type="predicted"/>
<accession>A0A8X6JNY1</accession>
<name>A0A8X6JNY1_9ARAC</name>